<evidence type="ECO:0000313" key="4">
    <source>
        <dbReference type="EMBL" id="SHE81718.1"/>
    </source>
</evidence>
<dbReference type="CDD" id="cd16031">
    <property type="entry name" value="G6S_like"/>
    <property type="match status" value="1"/>
</dbReference>
<dbReference type="PROSITE" id="PS00523">
    <property type="entry name" value="SULFATASE_1"/>
    <property type="match status" value="1"/>
</dbReference>
<dbReference type="PANTHER" id="PTHR43108:SF6">
    <property type="entry name" value="N-SULPHOGLUCOSAMINE SULPHOHYDROLASE"/>
    <property type="match status" value="1"/>
</dbReference>
<name>A0A1M4WKG4_9BACT</name>
<dbReference type="PANTHER" id="PTHR43108">
    <property type="entry name" value="N-ACETYLGLUCOSAMINE-6-SULFATASE FAMILY MEMBER"/>
    <property type="match status" value="1"/>
</dbReference>
<evidence type="ECO:0000256" key="2">
    <source>
        <dbReference type="ARBA" id="ARBA00022801"/>
    </source>
</evidence>
<evidence type="ECO:0000256" key="1">
    <source>
        <dbReference type="ARBA" id="ARBA00008779"/>
    </source>
</evidence>
<dbReference type="SUPFAM" id="SSF53649">
    <property type="entry name" value="Alkaline phosphatase-like"/>
    <property type="match status" value="1"/>
</dbReference>
<evidence type="ECO:0000313" key="5">
    <source>
        <dbReference type="Proteomes" id="UP000184164"/>
    </source>
</evidence>
<dbReference type="PROSITE" id="PS00149">
    <property type="entry name" value="SULFATASE_2"/>
    <property type="match status" value="1"/>
</dbReference>
<dbReference type="EMBL" id="FQUM01000002">
    <property type="protein sequence ID" value="SHE81718.1"/>
    <property type="molecule type" value="Genomic_DNA"/>
</dbReference>
<organism evidence="4 5">
    <name type="scientific">Mariniphaga anaerophila</name>
    <dbReference type="NCBI Taxonomy" id="1484053"/>
    <lineage>
        <taxon>Bacteria</taxon>
        <taxon>Pseudomonadati</taxon>
        <taxon>Bacteroidota</taxon>
        <taxon>Bacteroidia</taxon>
        <taxon>Marinilabiliales</taxon>
        <taxon>Prolixibacteraceae</taxon>
        <taxon>Mariniphaga</taxon>
    </lineage>
</organism>
<feature type="domain" description="N-sulphoglucosamine sulphohydrolase C-terminal" evidence="3">
    <location>
        <begin position="377"/>
        <end position="531"/>
    </location>
</feature>
<sequence>MKLLTITGLLIILFGCNVASRQEQEEKRPNILFIMSDDHTTQAMSCYGSKLIETPNLDRISEEGMQFEHCYVTNSICAPSRAAILTGKFSHLNGVTDNAKIFDGTQVTYPKILQKAGYQTAVIGKWHLGSSPTGFDYWSVLPGQGDYYQPEFIEMGDTITETGYVTDVITDKAIKWLSEKNQDKPFALVYQHKAPHRNWIPAPRHMGVLENKEFPVPETLFDDYKGRGSAAREQEMEIANHLWDAWDLKLASREELEEFGKNNVLKKITDAKQHDVEGANKRSEDLKKLYRVYSRLTPEEKNLWHKAYAKRVDKYKNNKPTGKELVQWKYQLYMRDYLACILSLDENVGRILDYLKETGQLDNTIVVYTSDQGFFLGEHGWFDKRLMYEESYRMPLLIRYPKAIKAGTVSDAFTMNVDFAPTFLDYANAPIPEEMQGISLRPVFENNGKKPDNWRKATYYHYYEYPSWHSVKRHYGIRTERYKLIHFYNDVDEWELYDMLEDPQEMTNIYNDPKYKDVVKELKKELAEQQKLYTDPIGNQLN</sequence>
<evidence type="ECO:0000259" key="3">
    <source>
        <dbReference type="Pfam" id="PF16347"/>
    </source>
</evidence>
<dbReference type="InterPro" id="IPR032506">
    <property type="entry name" value="SGSH_C"/>
</dbReference>
<dbReference type="PROSITE" id="PS51257">
    <property type="entry name" value="PROKAR_LIPOPROTEIN"/>
    <property type="match status" value="1"/>
</dbReference>
<dbReference type="Pfam" id="PF16347">
    <property type="entry name" value="SGSH_C"/>
    <property type="match status" value="1"/>
</dbReference>
<dbReference type="InterPro" id="IPR017850">
    <property type="entry name" value="Alkaline_phosphatase_core_sf"/>
</dbReference>
<dbReference type="Gene3D" id="3.40.720.10">
    <property type="entry name" value="Alkaline Phosphatase, subunit A"/>
    <property type="match status" value="2"/>
</dbReference>
<dbReference type="GO" id="GO:0016787">
    <property type="term" value="F:hydrolase activity"/>
    <property type="evidence" value="ECO:0007669"/>
    <property type="project" value="UniProtKB-KW"/>
</dbReference>
<accession>A0A1M4WKG4</accession>
<dbReference type="InterPro" id="IPR024607">
    <property type="entry name" value="Sulfatase_CS"/>
</dbReference>
<gene>
    <name evidence="4" type="ORF">SAMN05444274_102474</name>
</gene>
<keyword evidence="5" id="KW-1185">Reference proteome</keyword>
<dbReference type="RefSeq" id="WP_072999914.1">
    <property type="nucleotide sequence ID" value="NZ_FQUM01000002.1"/>
</dbReference>
<dbReference type="STRING" id="1484053.SAMN05444274_102474"/>
<reference evidence="4 5" key="1">
    <citation type="submission" date="2016-11" db="EMBL/GenBank/DDBJ databases">
        <authorList>
            <person name="Jaros S."/>
            <person name="Januszkiewicz K."/>
            <person name="Wedrychowicz H."/>
        </authorList>
    </citation>
    <scope>NUCLEOTIDE SEQUENCE [LARGE SCALE GENOMIC DNA]</scope>
    <source>
        <strain evidence="4 5">DSM 26910</strain>
    </source>
</reference>
<dbReference type="Proteomes" id="UP000184164">
    <property type="component" value="Unassembled WGS sequence"/>
</dbReference>
<dbReference type="AlphaFoldDB" id="A0A1M4WKG4"/>
<dbReference type="OrthoDB" id="9765065at2"/>
<proteinExistence type="inferred from homology"/>
<comment type="similarity">
    <text evidence="1">Belongs to the sulfatase family.</text>
</comment>
<keyword evidence="2" id="KW-0378">Hydrolase</keyword>
<protein>
    <submittedName>
        <fullName evidence="4">Arylsulfatase A</fullName>
    </submittedName>
</protein>